<dbReference type="SMART" id="SM00382">
    <property type="entry name" value="AAA"/>
    <property type="match status" value="1"/>
</dbReference>
<dbReference type="Pfam" id="PF00004">
    <property type="entry name" value="AAA"/>
    <property type="match status" value="1"/>
</dbReference>
<accession>A0A2H0A7U5</accession>
<dbReference type="InterPro" id="IPR003593">
    <property type="entry name" value="AAA+_ATPase"/>
</dbReference>
<comment type="caution">
    <text evidence="6">The sequence shown here is derived from an EMBL/GenBank/DDBJ whole genome shotgun (WGS) entry which is preliminary data.</text>
</comment>
<evidence type="ECO:0000313" key="7">
    <source>
        <dbReference type="Proteomes" id="UP000231067"/>
    </source>
</evidence>
<dbReference type="InterPro" id="IPR003959">
    <property type="entry name" value="ATPase_AAA_core"/>
</dbReference>
<dbReference type="Gene3D" id="3.40.50.300">
    <property type="entry name" value="P-loop containing nucleotide triphosphate hydrolases"/>
    <property type="match status" value="1"/>
</dbReference>
<dbReference type="SUPFAM" id="SSF52540">
    <property type="entry name" value="P-loop containing nucleoside triphosphate hydrolases"/>
    <property type="match status" value="2"/>
</dbReference>
<evidence type="ECO:0000256" key="3">
    <source>
        <dbReference type="ARBA" id="ARBA00038088"/>
    </source>
</evidence>
<evidence type="ECO:0000256" key="4">
    <source>
        <dbReference type="ARBA" id="ARBA00040480"/>
    </source>
</evidence>
<evidence type="ECO:0000313" key="6">
    <source>
        <dbReference type="EMBL" id="PIP40548.1"/>
    </source>
</evidence>
<dbReference type="GO" id="GO:0005524">
    <property type="term" value="F:ATP binding"/>
    <property type="evidence" value="ECO:0007669"/>
    <property type="project" value="UniProtKB-KW"/>
</dbReference>
<dbReference type="InterPro" id="IPR027417">
    <property type="entry name" value="P-loop_NTPase"/>
</dbReference>
<gene>
    <name evidence="6" type="ORF">COX18_06405</name>
</gene>
<comment type="similarity">
    <text evidence="3">Belongs to the AAA ATPase family. Highly divergent.</text>
</comment>
<feature type="non-terminal residue" evidence="6">
    <location>
        <position position="411"/>
    </location>
</feature>
<feature type="domain" description="AAA+ ATPase" evidence="5">
    <location>
        <begin position="274"/>
        <end position="407"/>
    </location>
</feature>
<dbReference type="PANTHER" id="PTHR42960:SF1">
    <property type="entry name" value="YCF46 PROTEIN"/>
    <property type="match status" value="1"/>
</dbReference>
<proteinExistence type="inferred from homology"/>
<dbReference type="Proteomes" id="UP000231067">
    <property type="component" value="Unassembled WGS sequence"/>
</dbReference>
<keyword evidence="2" id="KW-0067">ATP-binding</keyword>
<evidence type="ECO:0000256" key="2">
    <source>
        <dbReference type="ARBA" id="ARBA00022840"/>
    </source>
</evidence>
<dbReference type="EMBL" id="PCSH01000113">
    <property type="protein sequence ID" value="PIP40548.1"/>
    <property type="molecule type" value="Genomic_DNA"/>
</dbReference>
<dbReference type="AlphaFoldDB" id="A0A2H0A7U5"/>
<dbReference type="GO" id="GO:0016887">
    <property type="term" value="F:ATP hydrolysis activity"/>
    <property type="evidence" value="ECO:0007669"/>
    <property type="project" value="InterPro"/>
</dbReference>
<dbReference type="InterPro" id="IPR052381">
    <property type="entry name" value="AAA_domain_protein"/>
</dbReference>
<sequence length="411" mass="45999">MDFKQEMEIYLRSKFTVIWVVTYEEERLIDDLKELCEKNNRMLATWDVAAFFQGVVNVSGSLPDAHDPKTVLEAINKANKDRSSVFLLKDFHACLDKQVQLIRQFRNLSQQLKYTQKSIVISSSTSHIPDELKDDIFIVEFPSPTIKELEGILDRFAKNPQIKVDLTNLGREKILRSALGLSSNQAQRVFGKAIVAEIKDAEGRVTKPAGILDERSIDMITSEKKGIIRESGALEFYSPQETMSDVGGLEVLKGWLRNREKAFSKEARDYGLPAPKGIALIGIPGTGKSLTAKMVAGLWHLPLVRLDVGALFGGLVGQSEENTRRALALVETISPCLMWIDEMEKGFATGGGDGGTSQRVFQNILTWMQEKSKPVFVIGTANNISALPPEFLRKGRFDRLLRNRKLTTTRI</sequence>
<evidence type="ECO:0000259" key="5">
    <source>
        <dbReference type="SMART" id="SM00382"/>
    </source>
</evidence>
<dbReference type="PANTHER" id="PTHR42960">
    <property type="entry name" value="YCF46 PROTEIN"/>
    <property type="match status" value="1"/>
</dbReference>
<name>A0A2H0A7U5_9BACT</name>
<reference evidence="6 7" key="1">
    <citation type="submission" date="2017-09" db="EMBL/GenBank/DDBJ databases">
        <title>Depth-based differentiation of microbial function through sediment-hosted aquifers and enrichment of novel symbionts in the deep terrestrial subsurface.</title>
        <authorList>
            <person name="Probst A.J."/>
            <person name="Ladd B."/>
            <person name="Jarett J.K."/>
            <person name="Geller-Mcgrath D.E."/>
            <person name="Sieber C.M."/>
            <person name="Emerson J.B."/>
            <person name="Anantharaman K."/>
            <person name="Thomas B.C."/>
            <person name="Malmstrom R."/>
            <person name="Stieglmeier M."/>
            <person name="Klingl A."/>
            <person name="Woyke T."/>
            <person name="Ryan C.M."/>
            <person name="Banfield J.F."/>
        </authorList>
    </citation>
    <scope>NUCLEOTIDE SEQUENCE [LARGE SCALE GENOMIC DNA]</scope>
    <source>
        <strain evidence="6">CG23_combo_of_CG06-09_8_20_14_all_40_23</strain>
    </source>
</reference>
<evidence type="ECO:0000256" key="1">
    <source>
        <dbReference type="ARBA" id="ARBA00022741"/>
    </source>
</evidence>
<organism evidence="6 7">
    <name type="scientific">Candidatus Desantisbacteria bacterium CG23_combo_of_CG06-09_8_20_14_all_40_23</name>
    <dbReference type="NCBI Taxonomy" id="1974550"/>
    <lineage>
        <taxon>Bacteria</taxon>
        <taxon>Candidatus Desantisiibacteriota</taxon>
    </lineage>
</organism>
<protein>
    <recommendedName>
        <fullName evidence="4">Uncharacterized AAA domain-containing protein ycf46</fullName>
    </recommendedName>
</protein>
<keyword evidence="1" id="KW-0547">Nucleotide-binding</keyword>